<evidence type="ECO:0000256" key="5">
    <source>
        <dbReference type="ARBA" id="ARBA00022801"/>
    </source>
</evidence>
<dbReference type="InterPro" id="IPR001460">
    <property type="entry name" value="PCN-bd_Tpept"/>
</dbReference>
<evidence type="ECO:0000256" key="6">
    <source>
        <dbReference type="ARBA" id="ARBA00023268"/>
    </source>
</evidence>
<dbReference type="Gene3D" id="1.10.3810.10">
    <property type="entry name" value="Biosynthetic peptidoglycan transglycosylase-like"/>
    <property type="match status" value="1"/>
</dbReference>
<proteinExistence type="predicted"/>
<reference evidence="13 14" key="1">
    <citation type="submission" date="2022-06" db="EMBL/GenBank/DDBJ databases">
        <title>Isolation of gut microbiota from human fecal samples.</title>
        <authorList>
            <person name="Pamer E.G."/>
            <person name="Barat B."/>
            <person name="Waligurski E."/>
            <person name="Medina S."/>
            <person name="Paddock L."/>
            <person name="Mostad J."/>
        </authorList>
    </citation>
    <scope>NUCLEOTIDE SEQUENCE [LARGE SCALE GENOMIC DNA]</scope>
    <source>
        <strain evidence="13 14">DFI.6.1</strain>
    </source>
</reference>
<protein>
    <submittedName>
        <fullName evidence="13">Transglycosylase domain-containing protein</fullName>
    </submittedName>
</protein>
<dbReference type="Pfam" id="PF00912">
    <property type="entry name" value="Transgly"/>
    <property type="match status" value="1"/>
</dbReference>
<keyword evidence="3" id="KW-0328">Glycosyltransferase</keyword>
<dbReference type="Gene3D" id="3.40.710.10">
    <property type="entry name" value="DD-peptidase/beta-lactamase superfamily"/>
    <property type="match status" value="1"/>
</dbReference>
<evidence type="ECO:0000313" key="13">
    <source>
        <dbReference type="EMBL" id="MCQ5121070.1"/>
    </source>
</evidence>
<feature type="region of interest" description="Disordered" evidence="9">
    <location>
        <begin position="845"/>
        <end position="874"/>
    </location>
</feature>
<keyword evidence="4" id="KW-0808">Transferase</keyword>
<evidence type="ECO:0000256" key="4">
    <source>
        <dbReference type="ARBA" id="ARBA00022679"/>
    </source>
</evidence>
<feature type="domain" description="Penicillin-binding protein transpeptidase" evidence="11">
    <location>
        <begin position="367"/>
        <end position="641"/>
    </location>
</feature>
<dbReference type="PANTHER" id="PTHR32282:SF29">
    <property type="entry name" value="PENICILLIN-BINDING PROTEIN 1A"/>
    <property type="match status" value="1"/>
</dbReference>
<evidence type="ECO:0000313" key="14">
    <source>
        <dbReference type="Proteomes" id="UP001524435"/>
    </source>
</evidence>
<dbReference type="SUPFAM" id="SSF56601">
    <property type="entry name" value="beta-lactamase/transpeptidase-like"/>
    <property type="match status" value="1"/>
</dbReference>
<evidence type="ECO:0000256" key="7">
    <source>
        <dbReference type="ARBA" id="ARBA00034000"/>
    </source>
</evidence>
<dbReference type="InterPro" id="IPR001264">
    <property type="entry name" value="Glyco_trans_51"/>
</dbReference>
<dbReference type="InterPro" id="IPR050396">
    <property type="entry name" value="Glycosyltr_51/Transpeptidase"/>
</dbReference>
<dbReference type="SUPFAM" id="SSF53955">
    <property type="entry name" value="Lysozyme-like"/>
    <property type="match status" value="1"/>
</dbReference>
<feature type="domain" description="Glycosyl transferase family 51" evidence="12">
    <location>
        <begin position="79"/>
        <end position="271"/>
    </location>
</feature>
<comment type="caution">
    <text evidence="13">The sequence shown here is derived from an EMBL/GenBank/DDBJ whole genome shotgun (WGS) entry which is preliminary data.</text>
</comment>
<keyword evidence="10" id="KW-0812">Transmembrane</keyword>
<feature type="compositionally biased region" description="Low complexity" evidence="9">
    <location>
        <begin position="859"/>
        <end position="874"/>
    </location>
</feature>
<sequence>MKKSNKGAETNGPRPPKQKRKITVRSVANTIAIVFLSLALIGCVSVFFMLSSIISSAPEVTMNSLKGKDSTQLYDDAGNTFSSLGEEQRESVDYEDLPQSLIDAFLAIEDSRYFKHNGFDLPRFISSGINNLTTGSLSQGGSTLTMQAVDNAVFAEMDDNVGSMEKIKRKIQEIWLSMEIENELSKKEIIELYLNKINFGGPARGIQKGSEYYFGKDASQLTLSESAFLAGVINAPNLYNPYSGYSIDENGTATNFYENAVKRRDETLDMMEYHGYISETECALAKSTKLAFQLNGSSGFVSNPYLAYIDQVEKEVKELTGKDMYTTPMRVYTSMNRELQEYYSEMQSGNHINFPDGDSDMQFGSALLNNQTGEIVALLGGRGDAVYAGYRNNRAIENTHQLGSSVKPLIDYVLTFEKLGYATSHIYHDGPRKFGNDPNIIHNASGQWTGDITTSDAVGRSLNGPAIEAMMDVLDKIGQEELIKHMAAIGYEIPADSFNMNYAIGGEEMISTPLQLAGAYQIFANKGVYIEPHAVKKVELMDGSGDVYETEVKKTQVVSEESAWLMSQLLNEATSSRFSNLLQILQSSYPVYAKSGTSDYGEDGLAYNIPAQAMKDKWIAAYTSEYTIATWAGYDSIDYNHYFTVYKMNVNVPGQVNHLMLDKVAEVFGTPAAITRPSGVTQITHVKGKYPYASVPEGTPSDMITTGWINTKYAKLETLSADPLEALQSFKIEETDTDNVYKLSFSAYPDAEKLKPGSHTQQIEFSGGTITGNVFYDPRLLYGEVVYKIDISQNNTVLNSYTYTSENAEQTITGTPGETYNVCGYYSYKNTSEGKSNEICYKVTLPKTSDPGEEETPSNPDQTLPPTNNTDDDD</sequence>
<keyword evidence="5" id="KW-0378">Hydrolase</keyword>
<evidence type="ECO:0000256" key="1">
    <source>
        <dbReference type="ARBA" id="ARBA00022645"/>
    </source>
</evidence>
<evidence type="ECO:0000256" key="3">
    <source>
        <dbReference type="ARBA" id="ARBA00022676"/>
    </source>
</evidence>
<name>A0ABT1SIP2_9FIRM</name>
<dbReference type="Pfam" id="PF00905">
    <property type="entry name" value="Transpeptidase"/>
    <property type="match status" value="1"/>
</dbReference>
<keyword evidence="6" id="KW-0511">Multifunctional enzyme</keyword>
<evidence type="ECO:0000256" key="8">
    <source>
        <dbReference type="ARBA" id="ARBA00049902"/>
    </source>
</evidence>
<feature type="transmembrane region" description="Helical" evidence="10">
    <location>
        <begin position="27"/>
        <end position="50"/>
    </location>
</feature>
<keyword evidence="10" id="KW-1133">Transmembrane helix</keyword>
<evidence type="ECO:0000256" key="2">
    <source>
        <dbReference type="ARBA" id="ARBA00022670"/>
    </source>
</evidence>
<accession>A0ABT1SIP2</accession>
<keyword evidence="10" id="KW-0472">Membrane</keyword>
<dbReference type="EMBL" id="JANGCH010000002">
    <property type="protein sequence ID" value="MCQ5121070.1"/>
    <property type="molecule type" value="Genomic_DNA"/>
</dbReference>
<comment type="catalytic activity">
    <reaction evidence="8">
        <text>[GlcNAc-(1-&gt;4)-Mur2Ac(oyl-L-Ala-gamma-D-Glu-L-Lys-D-Ala-D-Ala)](n)-di-trans,octa-cis-undecaprenyl diphosphate + beta-D-GlcNAc-(1-&gt;4)-Mur2Ac(oyl-L-Ala-gamma-D-Glu-L-Lys-D-Ala-D-Ala)-di-trans,octa-cis-undecaprenyl diphosphate = [GlcNAc-(1-&gt;4)-Mur2Ac(oyl-L-Ala-gamma-D-Glu-L-Lys-D-Ala-D-Ala)](n+1)-di-trans,octa-cis-undecaprenyl diphosphate + di-trans,octa-cis-undecaprenyl diphosphate + H(+)</text>
        <dbReference type="Rhea" id="RHEA:23708"/>
        <dbReference type="Rhea" id="RHEA-COMP:9602"/>
        <dbReference type="Rhea" id="RHEA-COMP:9603"/>
        <dbReference type="ChEBI" id="CHEBI:15378"/>
        <dbReference type="ChEBI" id="CHEBI:58405"/>
        <dbReference type="ChEBI" id="CHEBI:60033"/>
        <dbReference type="ChEBI" id="CHEBI:78435"/>
        <dbReference type="EC" id="2.4.99.28"/>
    </reaction>
</comment>
<evidence type="ECO:0000259" key="11">
    <source>
        <dbReference type="Pfam" id="PF00905"/>
    </source>
</evidence>
<organism evidence="13 14">
    <name type="scientific">Massilicoli timonensis</name>
    <dbReference type="NCBI Taxonomy" id="2015901"/>
    <lineage>
        <taxon>Bacteria</taxon>
        <taxon>Bacillati</taxon>
        <taxon>Bacillota</taxon>
        <taxon>Erysipelotrichia</taxon>
        <taxon>Erysipelotrichales</taxon>
        <taxon>Erysipelotrichaceae</taxon>
        <taxon>Massilicoli</taxon>
    </lineage>
</organism>
<keyword evidence="1" id="KW-0121">Carboxypeptidase</keyword>
<gene>
    <name evidence="13" type="ORF">NE663_02190</name>
</gene>
<keyword evidence="14" id="KW-1185">Reference proteome</keyword>
<dbReference type="InterPro" id="IPR036950">
    <property type="entry name" value="PBP_transglycosylase"/>
</dbReference>
<evidence type="ECO:0000256" key="9">
    <source>
        <dbReference type="SAM" id="MobiDB-lite"/>
    </source>
</evidence>
<dbReference type="Proteomes" id="UP001524435">
    <property type="component" value="Unassembled WGS sequence"/>
</dbReference>
<feature type="region of interest" description="Disordered" evidence="9">
    <location>
        <begin position="1"/>
        <end position="21"/>
    </location>
</feature>
<evidence type="ECO:0000256" key="10">
    <source>
        <dbReference type="SAM" id="Phobius"/>
    </source>
</evidence>
<evidence type="ECO:0000259" key="12">
    <source>
        <dbReference type="Pfam" id="PF00912"/>
    </source>
</evidence>
<keyword evidence="2" id="KW-0645">Protease</keyword>
<comment type="catalytic activity">
    <reaction evidence="7">
        <text>Preferential cleavage: (Ac)2-L-Lys-D-Ala-|-D-Ala. Also transpeptidation of peptidyl-alanyl moieties that are N-acyl substituents of D-alanine.</text>
        <dbReference type="EC" id="3.4.16.4"/>
    </reaction>
</comment>
<dbReference type="InterPro" id="IPR012338">
    <property type="entry name" value="Beta-lactam/transpept-like"/>
</dbReference>
<dbReference type="PANTHER" id="PTHR32282">
    <property type="entry name" value="BINDING PROTEIN TRANSPEPTIDASE, PUTATIVE-RELATED"/>
    <property type="match status" value="1"/>
</dbReference>
<dbReference type="InterPro" id="IPR023346">
    <property type="entry name" value="Lysozyme-like_dom_sf"/>
</dbReference>